<gene>
    <name evidence="1" type="ORF">GCM10009760_48660</name>
</gene>
<protein>
    <submittedName>
        <fullName evidence="1">Uncharacterized protein</fullName>
    </submittedName>
</protein>
<dbReference type="EMBL" id="BAAANT010000034">
    <property type="protein sequence ID" value="GAA2152288.1"/>
    <property type="molecule type" value="Genomic_DNA"/>
</dbReference>
<comment type="caution">
    <text evidence="1">The sequence shown here is derived from an EMBL/GenBank/DDBJ whole genome shotgun (WGS) entry which is preliminary data.</text>
</comment>
<keyword evidence="2" id="KW-1185">Reference proteome</keyword>
<organism evidence="1 2">
    <name type="scientific">Kitasatospora kazusensis</name>
    <dbReference type="NCBI Taxonomy" id="407974"/>
    <lineage>
        <taxon>Bacteria</taxon>
        <taxon>Bacillati</taxon>
        <taxon>Actinomycetota</taxon>
        <taxon>Actinomycetes</taxon>
        <taxon>Kitasatosporales</taxon>
        <taxon>Streptomycetaceae</taxon>
        <taxon>Kitasatospora</taxon>
    </lineage>
</organism>
<reference evidence="1 2" key="1">
    <citation type="journal article" date="2019" name="Int. J. Syst. Evol. Microbiol.">
        <title>The Global Catalogue of Microorganisms (GCM) 10K type strain sequencing project: providing services to taxonomists for standard genome sequencing and annotation.</title>
        <authorList>
            <consortium name="The Broad Institute Genomics Platform"/>
            <consortium name="The Broad Institute Genome Sequencing Center for Infectious Disease"/>
            <person name="Wu L."/>
            <person name="Ma J."/>
        </authorList>
    </citation>
    <scope>NUCLEOTIDE SEQUENCE [LARGE SCALE GENOMIC DNA]</scope>
    <source>
        <strain evidence="1 2">JCM 14560</strain>
    </source>
</reference>
<evidence type="ECO:0000313" key="2">
    <source>
        <dbReference type="Proteomes" id="UP001422759"/>
    </source>
</evidence>
<proteinExistence type="predicted"/>
<dbReference type="Proteomes" id="UP001422759">
    <property type="component" value="Unassembled WGS sequence"/>
</dbReference>
<evidence type="ECO:0000313" key="1">
    <source>
        <dbReference type="EMBL" id="GAA2152288.1"/>
    </source>
</evidence>
<accession>A0ABN3A316</accession>
<name>A0ABN3A316_9ACTN</name>
<sequence>MKWQVNFLKSSQRSVLSDFACFVAISGCRPRVGASGKGPNAIHGSRCYLDRIRRAGMAAPVPARLRTFRHRGYTAGEFAR</sequence>